<keyword evidence="2" id="KW-0229">DNA integration</keyword>
<dbReference type="Pfam" id="PF00239">
    <property type="entry name" value="Resolvase"/>
    <property type="match status" value="1"/>
</dbReference>
<reference evidence="9 10" key="1">
    <citation type="journal article" date="2015" name="Genome Announc.">
        <title>Expanding the biotechnology potential of lactobacilli through comparative genomics of 213 strains and associated genera.</title>
        <authorList>
            <person name="Sun Z."/>
            <person name="Harris H.M."/>
            <person name="McCann A."/>
            <person name="Guo C."/>
            <person name="Argimon S."/>
            <person name="Zhang W."/>
            <person name="Yang X."/>
            <person name="Jeffery I.B."/>
            <person name="Cooney J.C."/>
            <person name="Kagawa T.F."/>
            <person name="Liu W."/>
            <person name="Song Y."/>
            <person name="Salvetti E."/>
            <person name="Wrobel A."/>
            <person name="Rasinkangas P."/>
            <person name="Parkhill J."/>
            <person name="Rea M.C."/>
            <person name="O'Sullivan O."/>
            <person name="Ritari J."/>
            <person name="Douillard F.P."/>
            <person name="Paul Ross R."/>
            <person name="Yang R."/>
            <person name="Briner A.E."/>
            <person name="Felis G.E."/>
            <person name="de Vos W.M."/>
            <person name="Barrangou R."/>
            <person name="Klaenhammer T.R."/>
            <person name="Caufield P.W."/>
            <person name="Cui Y."/>
            <person name="Zhang H."/>
            <person name="O'Toole P.W."/>
        </authorList>
    </citation>
    <scope>NUCLEOTIDE SEQUENCE [LARGE SCALE GENOMIC DNA]</scope>
    <source>
        <strain evidence="9 10">DSM 16991</strain>
    </source>
</reference>
<dbReference type="InterPro" id="IPR036162">
    <property type="entry name" value="Resolvase-like_N_sf"/>
</dbReference>
<dbReference type="SUPFAM" id="SSF46689">
    <property type="entry name" value="Homeodomain-like"/>
    <property type="match status" value="1"/>
</dbReference>
<gene>
    <name evidence="9" type="ORF">FC91_GL000172</name>
</gene>
<feature type="compositionally biased region" description="Basic and acidic residues" evidence="7">
    <location>
        <begin position="195"/>
        <end position="204"/>
    </location>
</feature>
<evidence type="ECO:0000256" key="3">
    <source>
        <dbReference type="ARBA" id="ARBA00023125"/>
    </source>
</evidence>
<dbReference type="InterPro" id="IPR006119">
    <property type="entry name" value="Resolv_N"/>
</dbReference>
<dbReference type="AlphaFoldDB" id="A0A0R1X8L7"/>
<feature type="region of interest" description="Disordered" evidence="7">
    <location>
        <begin position="195"/>
        <end position="215"/>
    </location>
</feature>
<dbReference type="GO" id="GO:0003677">
    <property type="term" value="F:DNA binding"/>
    <property type="evidence" value="ECO:0007669"/>
    <property type="project" value="UniProtKB-KW"/>
</dbReference>
<proteinExistence type="inferred from homology"/>
<dbReference type="InterPro" id="IPR006118">
    <property type="entry name" value="Recombinase_CS"/>
</dbReference>
<evidence type="ECO:0000256" key="4">
    <source>
        <dbReference type="ARBA" id="ARBA00023172"/>
    </source>
</evidence>
<evidence type="ECO:0000313" key="9">
    <source>
        <dbReference type="EMBL" id="KRM26225.1"/>
    </source>
</evidence>
<protein>
    <submittedName>
        <fullName evidence="9">Resolvase</fullName>
    </submittedName>
</protein>
<dbReference type="SUPFAM" id="SSF53041">
    <property type="entry name" value="Resolvase-like"/>
    <property type="match status" value="1"/>
</dbReference>
<feature type="compositionally biased region" description="Polar residues" evidence="7">
    <location>
        <begin position="206"/>
        <end position="215"/>
    </location>
</feature>
<evidence type="ECO:0000256" key="6">
    <source>
        <dbReference type="PROSITE-ProRule" id="PRU10137"/>
    </source>
</evidence>
<comment type="similarity">
    <text evidence="1">Belongs to the site-specific recombinase resolvase family.</text>
</comment>
<dbReference type="PROSITE" id="PS00397">
    <property type="entry name" value="RECOMBINASES_1"/>
    <property type="match status" value="1"/>
</dbReference>
<dbReference type="SMART" id="SM00857">
    <property type="entry name" value="Resolvase"/>
    <property type="match status" value="1"/>
</dbReference>
<dbReference type="EMBL" id="AZFW01000080">
    <property type="protein sequence ID" value="KRM26225.1"/>
    <property type="molecule type" value="Genomic_DNA"/>
</dbReference>
<dbReference type="OrthoDB" id="9797501at2"/>
<comment type="caution">
    <text evidence="9">The sequence shown here is derived from an EMBL/GenBank/DDBJ whole genome shotgun (WGS) entry which is preliminary data.</text>
</comment>
<dbReference type="eggNOG" id="COG1961">
    <property type="taxonomic scope" value="Bacteria"/>
</dbReference>
<evidence type="ECO:0000313" key="10">
    <source>
        <dbReference type="Proteomes" id="UP000050949"/>
    </source>
</evidence>
<dbReference type="InterPro" id="IPR050639">
    <property type="entry name" value="SSR_resolvase"/>
</dbReference>
<dbReference type="RefSeq" id="WP_081674940.1">
    <property type="nucleotide sequence ID" value="NZ_AUEH01000060.1"/>
</dbReference>
<dbReference type="GO" id="GO:0000150">
    <property type="term" value="F:DNA strand exchange activity"/>
    <property type="evidence" value="ECO:0007669"/>
    <property type="project" value="InterPro"/>
</dbReference>
<dbReference type="Gene3D" id="3.40.50.1390">
    <property type="entry name" value="Resolvase, N-terminal catalytic domain"/>
    <property type="match status" value="1"/>
</dbReference>
<organism evidence="9 10">
    <name type="scientific">Schleiferilactobacillus harbinensis DSM 16991</name>
    <dbReference type="NCBI Taxonomy" id="1122147"/>
    <lineage>
        <taxon>Bacteria</taxon>
        <taxon>Bacillati</taxon>
        <taxon>Bacillota</taxon>
        <taxon>Bacilli</taxon>
        <taxon>Lactobacillales</taxon>
        <taxon>Lactobacillaceae</taxon>
        <taxon>Schleiferilactobacillus</taxon>
    </lineage>
</organism>
<feature type="domain" description="Resolvase/invertase-type recombinase catalytic" evidence="8">
    <location>
        <begin position="1"/>
        <end position="142"/>
    </location>
</feature>
<dbReference type="PANTHER" id="PTHR30461:SF26">
    <property type="entry name" value="RESOLVASE HOMOLOG YNEB"/>
    <property type="match status" value="1"/>
</dbReference>
<keyword evidence="3" id="KW-0238">DNA-binding</keyword>
<evidence type="ECO:0000259" key="8">
    <source>
        <dbReference type="PROSITE" id="PS51736"/>
    </source>
</evidence>
<dbReference type="InterPro" id="IPR055247">
    <property type="entry name" value="InsJ-like_HTH"/>
</dbReference>
<evidence type="ECO:0000256" key="2">
    <source>
        <dbReference type="ARBA" id="ARBA00022908"/>
    </source>
</evidence>
<dbReference type="Proteomes" id="UP000050949">
    <property type="component" value="Unassembled WGS sequence"/>
</dbReference>
<dbReference type="PROSITE" id="PS51736">
    <property type="entry name" value="RECOMBINASES_3"/>
    <property type="match status" value="1"/>
</dbReference>
<name>A0A0R1X8L7_9LACO</name>
<dbReference type="PATRIC" id="fig|1122147.4.peg.175"/>
<evidence type="ECO:0000256" key="1">
    <source>
        <dbReference type="ARBA" id="ARBA00009913"/>
    </source>
</evidence>
<accession>A0A0R1X8L7</accession>
<dbReference type="Pfam" id="PF13518">
    <property type="entry name" value="HTH_28"/>
    <property type="match status" value="1"/>
</dbReference>
<dbReference type="GO" id="GO:0015074">
    <property type="term" value="P:DNA integration"/>
    <property type="evidence" value="ECO:0007669"/>
    <property type="project" value="UniProtKB-KW"/>
</dbReference>
<sequence>MIYGYARVSTAGQDLHEQIQELRAAGAQKVFSEKYTGTTTKRPVFSSLTATLAPDDVLMVTKLDRLARNTREALNVVNALLTHNIKIQVINLGQTFAIDATTGRQNSMTKMLMTIMLAYSDMERDMIIERTQAGKAYAKAHDPNFRDGRPRAATGQRLEAIRVYVKTHTAKDTAATYGVSESTVYRIKRRDKAAKQLENARDTKNPVISNAENNR</sequence>
<dbReference type="PANTHER" id="PTHR30461">
    <property type="entry name" value="DNA-INVERTASE FROM LAMBDOID PROPHAGE"/>
    <property type="match status" value="1"/>
</dbReference>
<dbReference type="CDD" id="cd03768">
    <property type="entry name" value="SR_ResInv"/>
    <property type="match status" value="1"/>
</dbReference>
<keyword evidence="4" id="KW-0233">DNA recombination</keyword>
<evidence type="ECO:0000256" key="7">
    <source>
        <dbReference type="SAM" id="MobiDB-lite"/>
    </source>
</evidence>
<feature type="active site" description="O-(5'-phospho-DNA)-serine intermediate" evidence="5 6">
    <location>
        <position position="9"/>
    </location>
</feature>
<evidence type="ECO:0000256" key="5">
    <source>
        <dbReference type="PIRSR" id="PIRSR606118-50"/>
    </source>
</evidence>
<dbReference type="InterPro" id="IPR009057">
    <property type="entry name" value="Homeodomain-like_sf"/>
</dbReference>